<proteinExistence type="predicted"/>
<dbReference type="EMBL" id="HG994581">
    <property type="protein sequence ID" value="CAF2870253.1"/>
    <property type="molecule type" value="Genomic_DNA"/>
</dbReference>
<protein>
    <submittedName>
        <fullName evidence="1">(salmon louse) hypothetical protein</fullName>
    </submittedName>
</protein>
<reference evidence="1" key="1">
    <citation type="submission" date="2021-02" db="EMBL/GenBank/DDBJ databases">
        <authorList>
            <person name="Bekaert M."/>
        </authorList>
    </citation>
    <scope>NUCLEOTIDE SEQUENCE</scope>
    <source>
        <strain evidence="1">IoA-00</strain>
    </source>
</reference>
<name>A0A7R8CMY1_LEPSM</name>
<organism evidence="1 2">
    <name type="scientific">Lepeophtheirus salmonis</name>
    <name type="common">Salmon louse</name>
    <name type="synonym">Caligus salmonis</name>
    <dbReference type="NCBI Taxonomy" id="72036"/>
    <lineage>
        <taxon>Eukaryota</taxon>
        <taxon>Metazoa</taxon>
        <taxon>Ecdysozoa</taxon>
        <taxon>Arthropoda</taxon>
        <taxon>Crustacea</taxon>
        <taxon>Multicrustacea</taxon>
        <taxon>Hexanauplia</taxon>
        <taxon>Copepoda</taxon>
        <taxon>Siphonostomatoida</taxon>
        <taxon>Caligidae</taxon>
        <taxon>Lepeophtheirus</taxon>
    </lineage>
</organism>
<gene>
    <name evidence="1" type="ORF">LSAA_6871</name>
</gene>
<dbReference type="AlphaFoldDB" id="A0A7R8CMY1"/>
<dbReference type="OrthoDB" id="8185041at2759"/>
<sequence length="105" mass="12208">MVFLILEKKYSSIEEESNFTYIKPFNVSEPHYFVVKHFDAPREPLFGSNNDKDDVKSSHRKSILIGPTLTFRNEMVGFIKERLDDPQNYATVSDSAYGDEYSDLF</sequence>
<evidence type="ECO:0000313" key="2">
    <source>
        <dbReference type="Proteomes" id="UP000675881"/>
    </source>
</evidence>
<evidence type="ECO:0000313" key="1">
    <source>
        <dbReference type="EMBL" id="CAF2870253.1"/>
    </source>
</evidence>
<dbReference type="Proteomes" id="UP000675881">
    <property type="component" value="Chromosome 2"/>
</dbReference>
<keyword evidence="2" id="KW-1185">Reference proteome</keyword>
<accession>A0A7R8CMY1</accession>